<feature type="region of interest" description="Disordered" evidence="1">
    <location>
        <begin position="44"/>
        <end position="69"/>
    </location>
</feature>
<organism evidence="2">
    <name type="scientific">Gaeumannomyces tritici (strain R3-111a-1)</name>
    <name type="common">Wheat and barley take-all root rot fungus</name>
    <name type="synonym">Gaeumannomyces graminis var. tritici</name>
    <dbReference type="NCBI Taxonomy" id="644352"/>
    <lineage>
        <taxon>Eukaryota</taxon>
        <taxon>Fungi</taxon>
        <taxon>Dikarya</taxon>
        <taxon>Ascomycota</taxon>
        <taxon>Pezizomycotina</taxon>
        <taxon>Sordariomycetes</taxon>
        <taxon>Sordariomycetidae</taxon>
        <taxon>Magnaporthales</taxon>
        <taxon>Magnaporthaceae</taxon>
        <taxon>Gaeumannomyces</taxon>
    </lineage>
</organism>
<keyword evidence="4" id="KW-1185">Reference proteome</keyword>
<proteinExistence type="predicted"/>
<reference evidence="2" key="3">
    <citation type="submission" date="2010-09" db="EMBL/GenBank/DDBJ databases">
        <title>Annotation of Gaeumannomyces graminis var. tritici R3-111a-1.</title>
        <authorList>
            <consortium name="The Broad Institute Genome Sequencing Platform"/>
            <person name="Ma L.-J."/>
            <person name="Dead R."/>
            <person name="Young S.K."/>
            <person name="Zeng Q."/>
            <person name="Gargeya S."/>
            <person name="Fitzgerald M."/>
            <person name="Haas B."/>
            <person name="Abouelleil A."/>
            <person name="Alvarado L."/>
            <person name="Arachchi H.M."/>
            <person name="Berlin A."/>
            <person name="Brown A."/>
            <person name="Chapman S.B."/>
            <person name="Chen Z."/>
            <person name="Dunbar C."/>
            <person name="Freedman E."/>
            <person name="Gearin G."/>
            <person name="Gellesch M."/>
            <person name="Goldberg J."/>
            <person name="Griggs A."/>
            <person name="Gujja S."/>
            <person name="Heiman D."/>
            <person name="Howarth C."/>
            <person name="Larson L."/>
            <person name="Lui A."/>
            <person name="MacDonald P.J.P."/>
            <person name="Mehta T."/>
            <person name="Montmayeur A."/>
            <person name="Murphy C."/>
            <person name="Neiman D."/>
            <person name="Pearson M."/>
            <person name="Priest M."/>
            <person name="Roberts A."/>
            <person name="Saif S."/>
            <person name="Shea T."/>
            <person name="Shenoy N."/>
            <person name="Sisk P."/>
            <person name="Stolte C."/>
            <person name="Sykes S."/>
            <person name="Yandava C."/>
            <person name="Wortman J."/>
            <person name="Nusbaum C."/>
            <person name="Birren B."/>
        </authorList>
    </citation>
    <scope>NUCLEOTIDE SEQUENCE</scope>
    <source>
        <strain evidence="2">R3-111a-1</strain>
    </source>
</reference>
<dbReference type="AlphaFoldDB" id="J3P0K2"/>
<evidence type="ECO:0000313" key="3">
    <source>
        <dbReference type="EnsemblFungi" id="EJT77135"/>
    </source>
</evidence>
<evidence type="ECO:0000313" key="2">
    <source>
        <dbReference type="EMBL" id="EJT77135.1"/>
    </source>
</evidence>
<dbReference type="HOGENOM" id="CLU_2776075_0_0_1"/>
<reference evidence="3" key="5">
    <citation type="submission" date="2018-04" db="UniProtKB">
        <authorList>
            <consortium name="EnsemblFungi"/>
        </authorList>
    </citation>
    <scope>IDENTIFICATION</scope>
    <source>
        <strain evidence="3">R3-111a-1</strain>
    </source>
</reference>
<dbReference type="Proteomes" id="UP000006039">
    <property type="component" value="Unassembled WGS sequence"/>
</dbReference>
<evidence type="ECO:0000313" key="4">
    <source>
        <dbReference type="Proteomes" id="UP000006039"/>
    </source>
</evidence>
<gene>
    <name evidence="3" type="primary">20347505</name>
    <name evidence="2" type="ORF">GGTG_07047</name>
</gene>
<name>J3P0K2_GAET3</name>
<evidence type="ECO:0000256" key="1">
    <source>
        <dbReference type="SAM" id="MobiDB-lite"/>
    </source>
</evidence>
<dbReference type="EMBL" id="GL385397">
    <property type="protein sequence ID" value="EJT77135.1"/>
    <property type="molecule type" value="Genomic_DNA"/>
</dbReference>
<dbReference type="EnsemblFungi" id="EJT77135">
    <property type="protein sequence ID" value="EJT77135"/>
    <property type="gene ID" value="GGTG_07047"/>
</dbReference>
<protein>
    <submittedName>
        <fullName evidence="2 3">Uncharacterized protein</fullName>
    </submittedName>
</protein>
<dbReference type="GeneID" id="20347505"/>
<reference evidence="4" key="1">
    <citation type="submission" date="2010-07" db="EMBL/GenBank/DDBJ databases">
        <title>The genome sequence of Gaeumannomyces graminis var. tritici strain R3-111a-1.</title>
        <authorList>
            <consortium name="The Broad Institute Genome Sequencing Platform"/>
            <person name="Ma L.-J."/>
            <person name="Dead R."/>
            <person name="Young S."/>
            <person name="Zeng Q."/>
            <person name="Koehrsen M."/>
            <person name="Alvarado L."/>
            <person name="Berlin A."/>
            <person name="Chapman S.B."/>
            <person name="Chen Z."/>
            <person name="Freedman E."/>
            <person name="Gellesch M."/>
            <person name="Goldberg J."/>
            <person name="Griggs A."/>
            <person name="Gujja S."/>
            <person name="Heilman E.R."/>
            <person name="Heiman D."/>
            <person name="Hepburn T."/>
            <person name="Howarth C."/>
            <person name="Jen D."/>
            <person name="Larson L."/>
            <person name="Mehta T."/>
            <person name="Neiman D."/>
            <person name="Pearson M."/>
            <person name="Roberts A."/>
            <person name="Saif S."/>
            <person name="Shea T."/>
            <person name="Shenoy N."/>
            <person name="Sisk P."/>
            <person name="Stolte C."/>
            <person name="Sykes S."/>
            <person name="Walk T."/>
            <person name="White J."/>
            <person name="Yandava C."/>
            <person name="Haas B."/>
            <person name="Nusbaum C."/>
            <person name="Birren B."/>
        </authorList>
    </citation>
    <scope>NUCLEOTIDE SEQUENCE [LARGE SCALE GENOMIC DNA]</scope>
    <source>
        <strain evidence="4">R3-111a-1</strain>
    </source>
</reference>
<reference evidence="2" key="2">
    <citation type="submission" date="2010-07" db="EMBL/GenBank/DDBJ databases">
        <authorList>
            <consortium name="The Broad Institute Genome Sequencing Platform"/>
            <consortium name="Broad Institute Genome Sequencing Center for Infectious Disease"/>
            <person name="Ma L.-J."/>
            <person name="Dead R."/>
            <person name="Young S."/>
            <person name="Zeng Q."/>
            <person name="Koehrsen M."/>
            <person name="Alvarado L."/>
            <person name="Berlin A."/>
            <person name="Chapman S.B."/>
            <person name="Chen Z."/>
            <person name="Freedman E."/>
            <person name="Gellesch M."/>
            <person name="Goldberg J."/>
            <person name="Griggs A."/>
            <person name="Gujja S."/>
            <person name="Heilman E.R."/>
            <person name="Heiman D."/>
            <person name="Hepburn T."/>
            <person name="Howarth C."/>
            <person name="Jen D."/>
            <person name="Larson L."/>
            <person name="Mehta T."/>
            <person name="Neiman D."/>
            <person name="Pearson M."/>
            <person name="Roberts A."/>
            <person name="Saif S."/>
            <person name="Shea T."/>
            <person name="Shenoy N."/>
            <person name="Sisk P."/>
            <person name="Stolte C."/>
            <person name="Sykes S."/>
            <person name="Walk T."/>
            <person name="White J."/>
            <person name="Yandava C."/>
            <person name="Haas B."/>
            <person name="Nusbaum C."/>
            <person name="Birren B."/>
        </authorList>
    </citation>
    <scope>NUCLEOTIDE SEQUENCE</scope>
    <source>
        <strain evidence="2">R3-111a-1</strain>
    </source>
</reference>
<sequence>MWLFGWLVEGVPCNMNGPTKTLLELKDLGLALKTFAAAATHQKAVEAAQQEARPSVPPSPHPVGSASQP</sequence>
<accession>J3P0K2</accession>
<reference evidence="3" key="4">
    <citation type="journal article" date="2015" name="G3 (Bethesda)">
        <title>Genome sequences of three phytopathogenic species of the Magnaporthaceae family of fungi.</title>
        <authorList>
            <person name="Okagaki L.H."/>
            <person name="Nunes C.C."/>
            <person name="Sailsbery J."/>
            <person name="Clay B."/>
            <person name="Brown D."/>
            <person name="John T."/>
            <person name="Oh Y."/>
            <person name="Young N."/>
            <person name="Fitzgerald M."/>
            <person name="Haas B.J."/>
            <person name="Zeng Q."/>
            <person name="Young S."/>
            <person name="Adiconis X."/>
            <person name="Fan L."/>
            <person name="Levin J.Z."/>
            <person name="Mitchell T.K."/>
            <person name="Okubara P.A."/>
            <person name="Farman M.L."/>
            <person name="Kohn L.M."/>
            <person name="Birren B."/>
            <person name="Ma L.-J."/>
            <person name="Dean R.A."/>
        </authorList>
    </citation>
    <scope>NUCLEOTIDE SEQUENCE</scope>
    <source>
        <strain evidence="3">R3-111a-1</strain>
    </source>
</reference>
<dbReference type="RefSeq" id="XP_009223135.1">
    <property type="nucleotide sequence ID" value="XM_009224871.1"/>
</dbReference>
<dbReference type="VEuPathDB" id="FungiDB:GGTG_07047"/>